<dbReference type="GO" id="GO:0003700">
    <property type="term" value="F:DNA-binding transcription factor activity"/>
    <property type="evidence" value="ECO:0007669"/>
    <property type="project" value="InterPro"/>
</dbReference>
<dbReference type="SMART" id="SM00347">
    <property type="entry name" value="HTH_MARR"/>
    <property type="match status" value="1"/>
</dbReference>
<feature type="domain" description="HTH marR-type" evidence="1">
    <location>
        <begin position="25"/>
        <end position="160"/>
    </location>
</feature>
<dbReference type="InterPro" id="IPR039422">
    <property type="entry name" value="MarR/SlyA-like"/>
</dbReference>
<dbReference type="OrthoDB" id="122135at2"/>
<dbReference type="InterPro" id="IPR036390">
    <property type="entry name" value="WH_DNA-bd_sf"/>
</dbReference>
<dbReference type="Proteomes" id="UP000251891">
    <property type="component" value="Unassembled WGS sequence"/>
</dbReference>
<sequence length="167" mass="18080">MEHQDRVDEVMDAWRTELPEVATLPLELAERVRMLAVRCDAAAHDVLSPHGVTYAEFEVLAALRRARPPHRLKPSELARRSMLSSGGTSNALLRLTAIGLAERAPDPTDGRSSWVSLTPKGAALTEDLARATTAAYTRLFGDLPPDTAGRLATVLRTALHTLPEPAG</sequence>
<comment type="caution">
    <text evidence="2">The sequence shown here is derived from an EMBL/GenBank/DDBJ whole genome shotgun (WGS) entry which is preliminary data.</text>
</comment>
<dbReference type="Gene3D" id="1.10.10.10">
    <property type="entry name" value="Winged helix-like DNA-binding domain superfamily/Winged helix DNA-binding domain"/>
    <property type="match status" value="1"/>
</dbReference>
<reference evidence="2 3" key="1">
    <citation type="submission" date="2018-06" db="EMBL/GenBank/DDBJ databases">
        <title>Actinomadura craniellae sp. nov. isolated from marine sponge Craniella sp.</title>
        <authorList>
            <person name="Li L."/>
            <person name="Xu Q.H."/>
            <person name="Lin H.W."/>
            <person name="Lu Y.H."/>
        </authorList>
    </citation>
    <scope>NUCLEOTIDE SEQUENCE [LARGE SCALE GENOMIC DNA]</scope>
    <source>
        <strain evidence="2 3">LHW63021</strain>
    </source>
</reference>
<dbReference type="AlphaFoldDB" id="A0A365GYP8"/>
<dbReference type="InterPro" id="IPR000835">
    <property type="entry name" value="HTH_MarR-typ"/>
</dbReference>
<dbReference type="SUPFAM" id="SSF46785">
    <property type="entry name" value="Winged helix' DNA-binding domain"/>
    <property type="match status" value="1"/>
</dbReference>
<evidence type="ECO:0000259" key="1">
    <source>
        <dbReference type="PROSITE" id="PS50995"/>
    </source>
</evidence>
<dbReference type="InterPro" id="IPR036388">
    <property type="entry name" value="WH-like_DNA-bd_sf"/>
</dbReference>
<proteinExistence type="predicted"/>
<dbReference type="GO" id="GO:0006950">
    <property type="term" value="P:response to stress"/>
    <property type="evidence" value="ECO:0007669"/>
    <property type="project" value="TreeGrafter"/>
</dbReference>
<dbReference type="Pfam" id="PF12802">
    <property type="entry name" value="MarR_2"/>
    <property type="match status" value="1"/>
</dbReference>
<evidence type="ECO:0000313" key="2">
    <source>
        <dbReference type="EMBL" id="RAY11959.1"/>
    </source>
</evidence>
<gene>
    <name evidence="2" type="ORF">DPM19_26760</name>
</gene>
<dbReference type="PANTHER" id="PTHR33164">
    <property type="entry name" value="TRANSCRIPTIONAL REGULATOR, MARR FAMILY"/>
    <property type="match status" value="1"/>
</dbReference>
<dbReference type="PROSITE" id="PS50995">
    <property type="entry name" value="HTH_MARR_2"/>
    <property type="match status" value="1"/>
</dbReference>
<keyword evidence="3" id="KW-1185">Reference proteome</keyword>
<protein>
    <submittedName>
        <fullName evidence="2">MarR family transcriptional regulator</fullName>
    </submittedName>
</protein>
<evidence type="ECO:0000313" key="3">
    <source>
        <dbReference type="Proteomes" id="UP000251891"/>
    </source>
</evidence>
<dbReference type="RefSeq" id="WP_111870825.1">
    <property type="nucleotide sequence ID" value="NZ_QLYX01000015.1"/>
</dbReference>
<dbReference type="EMBL" id="QLYX01000015">
    <property type="protein sequence ID" value="RAY11959.1"/>
    <property type="molecule type" value="Genomic_DNA"/>
</dbReference>
<accession>A0A365GYP8</accession>
<name>A0A365GYP8_9ACTN</name>
<organism evidence="2 3">
    <name type="scientific">Actinomadura craniellae</name>
    <dbReference type="NCBI Taxonomy" id="2231787"/>
    <lineage>
        <taxon>Bacteria</taxon>
        <taxon>Bacillati</taxon>
        <taxon>Actinomycetota</taxon>
        <taxon>Actinomycetes</taxon>
        <taxon>Streptosporangiales</taxon>
        <taxon>Thermomonosporaceae</taxon>
        <taxon>Actinomadura</taxon>
    </lineage>
</organism>
<dbReference type="PANTHER" id="PTHR33164:SF104">
    <property type="entry name" value="TRANSCRIPTIONAL REGULATORY PROTEIN"/>
    <property type="match status" value="1"/>
</dbReference>